<keyword evidence="1" id="KW-0812">Transmembrane</keyword>
<comment type="caution">
    <text evidence="2">The sequence shown here is derived from an EMBL/GenBank/DDBJ whole genome shotgun (WGS) entry which is preliminary data.</text>
</comment>
<evidence type="ECO:0000313" key="2">
    <source>
        <dbReference type="EMBL" id="RIB05502.1"/>
    </source>
</evidence>
<sequence>MTIRTLRTYLREKKSSMTIQKHEARYILSNNKFYNEQLTFVIIFILVCMSSILIIITRVYF</sequence>
<feature type="transmembrane region" description="Helical" evidence="1">
    <location>
        <begin position="38"/>
        <end position="60"/>
    </location>
</feature>
<dbReference type="EMBL" id="QKWP01001971">
    <property type="protein sequence ID" value="RIB05502.1"/>
    <property type="molecule type" value="Genomic_DNA"/>
</dbReference>
<dbReference type="AlphaFoldDB" id="A0A397U5G9"/>
<name>A0A397U5G9_9GLOM</name>
<keyword evidence="3" id="KW-1185">Reference proteome</keyword>
<keyword evidence="1" id="KW-0472">Membrane</keyword>
<dbReference type="Proteomes" id="UP000266673">
    <property type="component" value="Unassembled WGS sequence"/>
</dbReference>
<accession>A0A397U5G9</accession>
<organism evidence="2 3">
    <name type="scientific">Gigaspora rosea</name>
    <dbReference type="NCBI Taxonomy" id="44941"/>
    <lineage>
        <taxon>Eukaryota</taxon>
        <taxon>Fungi</taxon>
        <taxon>Fungi incertae sedis</taxon>
        <taxon>Mucoromycota</taxon>
        <taxon>Glomeromycotina</taxon>
        <taxon>Glomeromycetes</taxon>
        <taxon>Diversisporales</taxon>
        <taxon>Gigasporaceae</taxon>
        <taxon>Gigaspora</taxon>
    </lineage>
</organism>
<proteinExistence type="predicted"/>
<gene>
    <name evidence="2" type="ORF">C2G38_2118254</name>
</gene>
<protein>
    <submittedName>
        <fullName evidence="2">Uncharacterized protein</fullName>
    </submittedName>
</protein>
<evidence type="ECO:0000256" key="1">
    <source>
        <dbReference type="SAM" id="Phobius"/>
    </source>
</evidence>
<keyword evidence="1" id="KW-1133">Transmembrane helix</keyword>
<reference evidence="2 3" key="1">
    <citation type="submission" date="2018-06" db="EMBL/GenBank/DDBJ databases">
        <title>Comparative genomics reveals the genomic features of Rhizophagus irregularis, R. cerebriforme, R. diaphanum and Gigaspora rosea, and their symbiotic lifestyle signature.</title>
        <authorList>
            <person name="Morin E."/>
            <person name="San Clemente H."/>
            <person name="Chen E.C.H."/>
            <person name="De La Providencia I."/>
            <person name="Hainaut M."/>
            <person name="Kuo A."/>
            <person name="Kohler A."/>
            <person name="Murat C."/>
            <person name="Tang N."/>
            <person name="Roy S."/>
            <person name="Loubradou J."/>
            <person name="Henrissat B."/>
            <person name="Grigoriev I.V."/>
            <person name="Corradi N."/>
            <person name="Roux C."/>
            <person name="Martin F.M."/>
        </authorList>
    </citation>
    <scope>NUCLEOTIDE SEQUENCE [LARGE SCALE GENOMIC DNA]</scope>
    <source>
        <strain evidence="2 3">DAOM 194757</strain>
    </source>
</reference>
<evidence type="ECO:0000313" key="3">
    <source>
        <dbReference type="Proteomes" id="UP000266673"/>
    </source>
</evidence>